<accession>A0ABP8IIV7</accession>
<reference evidence="3" key="1">
    <citation type="journal article" date="2019" name="Int. J. Syst. Evol. Microbiol.">
        <title>The Global Catalogue of Microorganisms (GCM) 10K type strain sequencing project: providing services to taxonomists for standard genome sequencing and annotation.</title>
        <authorList>
            <consortium name="The Broad Institute Genomics Platform"/>
            <consortium name="The Broad Institute Genome Sequencing Center for Infectious Disease"/>
            <person name="Wu L."/>
            <person name="Ma J."/>
        </authorList>
    </citation>
    <scope>NUCLEOTIDE SEQUENCE [LARGE SCALE GENOMIC DNA]</scope>
    <source>
        <strain evidence="3">JCM 17923</strain>
    </source>
</reference>
<gene>
    <name evidence="2" type="ORF">GCM10023185_26270</name>
</gene>
<feature type="chain" id="PRO_5047206700" evidence="1">
    <location>
        <begin position="17"/>
        <end position="119"/>
    </location>
</feature>
<sequence length="119" mass="12338">MIAALFCLALALPAAAQSNLKSHLLVDAGKQFALGGGQPGSFTVAGRNSGPVPVEVAERPRSGAVVSRGTLAPGQRARLRFAEGSTALVVNRSARQAVLDLTVRGDTRALQMVYEPASR</sequence>
<evidence type="ECO:0000313" key="3">
    <source>
        <dbReference type="Proteomes" id="UP001501153"/>
    </source>
</evidence>
<keyword evidence="1" id="KW-0732">Signal</keyword>
<organism evidence="2 3">
    <name type="scientific">Hymenobacter saemangeumensis</name>
    <dbReference type="NCBI Taxonomy" id="1084522"/>
    <lineage>
        <taxon>Bacteria</taxon>
        <taxon>Pseudomonadati</taxon>
        <taxon>Bacteroidota</taxon>
        <taxon>Cytophagia</taxon>
        <taxon>Cytophagales</taxon>
        <taxon>Hymenobacteraceae</taxon>
        <taxon>Hymenobacter</taxon>
    </lineage>
</organism>
<protein>
    <submittedName>
        <fullName evidence="2">Uncharacterized protein</fullName>
    </submittedName>
</protein>
<proteinExistence type="predicted"/>
<name>A0ABP8IIV7_9BACT</name>
<keyword evidence="3" id="KW-1185">Reference proteome</keyword>
<comment type="caution">
    <text evidence="2">The sequence shown here is derived from an EMBL/GenBank/DDBJ whole genome shotgun (WGS) entry which is preliminary data.</text>
</comment>
<dbReference type="EMBL" id="BAABGZ010000029">
    <property type="protein sequence ID" value="GAA4359562.1"/>
    <property type="molecule type" value="Genomic_DNA"/>
</dbReference>
<dbReference type="Proteomes" id="UP001501153">
    <property type="component" value="Unassembled WGS sequence"/>
</dbReference>
<evidence type="ECO:0000313" key="2">
    <source>
        <dbReference type="EMBL" id="GAA4359562.1"/>
    </source>
</evidence>
<evidence type="ECO:0000256" key="1">
    <source>
        <dbReference type="SAM" id="SignalP"/>
    </source>
</evidence>
<feature type="signal peptide" evidence="1">
    <location>
        <begin position="1"/>
        <end position="16"/>
    </location>
</feature>